<keyword evidence="1" id="KW-1133">Transmembrane helix</keyword>
<reference evidence="2" key="2">
    <citation type="submission" date="2025-09" db="UniProtKB">
        <authorList>
            <consortium name="Ensembl"/>
        </authorList>
    </citation>
    <scope>IDENTIFICATION</scope>
</reference>
<dbReference type="GO" id="GO:0005952">
    <property type="term" value="C:cAMP-dependent protein kinase complex"/>
    <property type="evidence" value="ECO:0007669"/>
    <property type="project" value="TreeGrafter"/>
</dbReference>
<dbReference type="Proteomes" id="UP000694401">
    <property type="component" value="Unassembled WGS sequence"/>
</dbReference>
<evidence type="ECO:0000256" key="1">
    <source>
        <dbReference type="SAM" id="Phobius"/>
    </source>
</evidence>
<dbReference type="Ensembl" id="ENSZLMT00000011356.1">
    <property type="protein sequence ID" value="ENSZLMP00000011044.1"/>
    <property type="gene ID" value="ENSZLMG00000007712.1"/>
</dbReference>
<feature type="transmembrane region" description="Helical" evidence="1">
    <location>
        <begin position="44"/>
        <end position="66"/>
    </location>
</feature>
<dbReference type="InterPro" id="IPR053084">
    <property type="entry name" value="AKAP"/>
</dbReference>
<reference evidence="2" key="1">
    <citation type="submission" date="2025-08" db="UniProtKB">
        <authorList>
            <consortium name="Ensembl"/>
        </authorList>
    </citation>
    <scope>IDENTIFICATION</scope>
</reference>
<dbReference type="Pfam" id="PF14469">
    <property type="entry name" value="AKAP28"/>
    <property type="match status" value="1"/>
</dbReference>
<dbReference type="AlphaFoldDB" id="A0A8D2PC51"/>
<protein>
    <submittedName>
        <fullName evidence="2">Uncharacterized protein</fullName>
    </submittedName>
</protein>
<dbReference type="PANTHER" id="PTHR35075:SF1">
    <property type="entry name" value="A-KINASE ANCHOR PROTEIN 14"/>
    <property type="match status" value="1"/>
</dbReference>
<dbReference type="PANTHER" id="PTHR35075">
    <property type="entry name" value="A-KINASE ANCHOR PROTEIN 14"/>
    <property type="match status" value="1"/>
</dbReference>
<evidence type="ECO:0000313" key="2">
    <source>
        <dbReference type="Ensembl" id="ENSZLMP00000011044.1"/>
    </source>
</evidence>
<accession>A0A8D2PC51</accession>
<keyword evidence="1" id="KW-0812">Transmembrane</keyword>
<evidence type="ECO:0000313" key="3">
    <source>
        <dbReference type="Proteomes" id="UP000694401"/>
    </source>
</evidence>
<keyword evidence="3" id="KW-1185">Reference proteome</keyword>
<dbReference type="GO" id="GO:0034237">
    <property type="term" value="F:protein kinase A regulatory subunit binding"/>
    <property type="evidence" value="ECO:0007669"/>
    <property type="project" value="TreeGrafter"/>
</dbReference>
<sequence length="195" mass="22244">MSIRGGLQLSEQCSLTVCVFISLKVKPMDKEGEKADSEEKEKGIAFALLECVGVFSGGLVSILFVLETKHVIKNIQWTKAKNFTVERGRQQIEELISSWLHHSEFLDKEELRDSKRYHYRACWGLPTRRKPVPRATASVYFVIVISKFQPDVSTQKWCGWTSPLKDKKIVAFLRQGNARTVEGIIVTNWGKKITD</sequence>
<organism evidence="2 3">
    <name type="scientific">Zosterops lateralis melanops</name>
    <dbReference type="NCBI Taxonomy" id="1220523"/>
    <lineage>
        <taxon>Eukaryota</taxon>
        <taxon>Metazoa</taxon>
        <taxon>Chordata</taxon>
        <taxon>Craniata</taxon>
        <taxon>Vertebrata</taxon>
        <taxon>Euteleostomi</taxon>
        <taxon>Archelosauria</taxon>
        <taxon>Archosauria</taxon>
        <taxon>Dinosauria</taxon>
        <taxon>Saurischia</taxon>
        <taxon>Theropoda</taxon>
        <taxon>Coelurosauria</taxon>
        <taxon>Aves</taxon>
        <taxon>Neognathae</taxon>
        <taxon>Neoaves</taxon>
        <taxon>Telluraves</taxon>
        <taxon>Australaves</taxon>
        <taxon>Passeriformes</taxon>
        <taxon>Sylvioidea</taxon>
        <taxon>Zosteropidae</taxon>
        <taxon>Zosterops</taxon>
    </lineage>
</organism>
<keyword evidence="1" id="KW-0472">Membrane</keyword>
<name>A0A8D2PC51_ZOSLA</name>
<proteinExistence type="predicted"/>
<dbReference type="InterPro" id="IPR025663">
    <property type="entry name" value="AKAP_28"/>
</dbReference>